<reference evidence="3 4" key="1">
    <citation type="submission" date="2018-09" db="EMBL/GenBank/DDBJ databases">
        <title>YIM 75000 draft genome.</title>
        <authorList>
            <person name="Tang S."/>
            <person name="Feng Y."/>
        </authorList>
    </citation>
    <scope>NUCLEOTIDE SEQUENCE [LARGE SCALE GENOMIC DNA]</scope>
    <source>
        <strain evidence="3 4">YIM 75000</strain>
    </source>
</reference>
<keyword evidence="1" id="KW-1133">Transmembrane helix</keyword>
<evidence type="ECO:0000256" key="1">
    <source>
        <dbReference type="SAM" id="Phobius"/>
    </source>
</evidence>
<feature type="signal peptide" evidence="2">
    <location>
        <begin position="1"/>
        <end position="22"/>
    </location>
</feature>
<dbReference type="RefSeq" id="WP_119951040.1">
    <property type="nucleotide sequence ID" value="NZ_QZEZ01000006.1"/>
</dbReference>
<evidence type="ECO:0000256" key="2">
    <source>
        <dbReference type="SAM" id="SignalP"/>
    </source>
</evidence>
<dbReference type="PROSITE" id="PS51318">
    <property type="entry name" value="TAT"/>
    <property type="match status" value="1"/>
</dbReference>
<evidence type="ECO:0000313" key="4">
    <source>
        <dbReference type="Proteomes" id="UP000265614"/>
    </source>
</evidence>
<name>A0A3A3YVZ3_9ACTN</name>
<evidence type="ECO:0000313" key="3">
    <source>
        <dbReference type="EMBL" id="RJK94857.1"/>
    </source>
</evidence>
<protein>
    <submittedName>
        <fullName evidence="3">Uncharacterized protein</fullName>
    </submittedName>
</protein>
<keyword evidence="1" id="KW-0812">Transmembrane</keyword>
<dbReference type="EMBL" id="QZEZ01000006">
    <property type="protein sequence ID" value="RJK94857.1"/>
    <property type="molecule type" value="Genomic_DNA"/>
</dbReference>
<dbReference type="AlphaFoldDB" id="A0A3A3YVZ3"/>
<feature type="chain" id="PRO_5038502169" evidence="2">
    <location>
        <begin position="23"/>
        <end position="179"/>
    </location>
</feature>
<keyword evidence="4" id="KW-1185">Reference proteome</keyword>
<gene>
    <name evidence="3" type="ORF">D5H78_13710</name>
</gene>
<dbReference type="InterPro" id="IPR006311">
    <property type="entry name" value="TAT_signal"/>
</dbReference>
<feature type="transmembrane region" description="Helical" evidence="1">
    <location>
        <begin position="149"/>
        <end position="170"/>
    </location>
</feature>
<sequence length="179" mass="17980">MTSSRRSLLVLGAVLVAGAALAPPAVASCAGEVTLVGLAGAPEALLVRVEEQRGPRARVTVQQVWSGPDRPPEVWVVTGETERGVSSSLDVELVVGRLYVLAVHGDALRTSACTALAVTLDEARAAAPAAARAPVPGSRGAAPPPLSPLAVLGLAGGGAAAAVGLGALLVQAWRRRPVR</sequence>
<keyword evidence="2" id="KW-0732">Signal</keyword>
<accession>A0A3A3YVZ3</accession>
<comment type="caution">
    <text evidence="3">The sequence shown here is derived from an EMBL/GenBank/DDBJ whole genome shotgun (WGS) entry which is preliminary data.</text>
</comment>
<proteinExistence type="predicted"/>
<dbReference type="Proteomes" id="UP000265614">
    <property type="component" value="Unassembled WGS sequence"/>
</dbReference>
<keyword evidence="1" id="KW-0472">Membrane</keyword>
<organism evidence="3 4">
    <name type="scientific">Vallicoccus soli</name>
    <dbReference type="NCBI Taxonomy" id="2339232"/>
    <lineage>
        <taxon>Bacteria</taxon>
        <taxon>Bacillati</taxon>
        <taxon>Actinomycetota</taxon>
        <taxon>Actinomycetes</taxon>
        <taxon>Motilibacterales</taxon>
        <taxon>Vallicoccaceae</taxon>
        <taxon>Vallicoccus</taxon>
    </lineage>
</organism>
<dbReference type="PROSITE" id="PS51257">
    <property type="entry name" value="PROKAR_LIPOPROTEIN"/>
    <property type="match status" value="1"/>
</dbReference>
<dbReference type="OrthoDB" id="3748698at2"/>